<protein>
    <recommendedName>
        <fullName evidence="5">Glycosyltransferase involved in cell wall biosynthesis</fullName>
    </recommendedName>
</protein>
<reference evidence="3 4" key="1">
    <citation type="submission" date="2015-09" db="EMBL/GenBank/DDBJ databases">
        <title>Genome sequencing project for genomic taxonomy and phylogenomics of Bacillus-like bacteria.</title>
        <authorList>
            <person name="Liu B."/>
            <person name="Wang J."/>
            <person name="Zhu Y."/>
            <person name="Liu G."/>
            <person name="Chen Q."/>
            <person name="Chen Z."/>
            <person name="Lan J."/>
            <person name="Che J."/>
            <person name="Ge C."/>
            <person name="Shi H."/>
            <person name="Pan Z."/>
            <person name="Liu X."/>
        </authorList>
    </citation>
    <scope>NUCLEOTIDE SEQUENCE [LARGE SCALE GENOMIC DNA]</scope>
    <source>
        <strain evidence="3 4">DSM 19153</strain>
    </source>
</reference>
<dbReference type="InterPro" id="IPR028098">
    <property type="entry name" value="Glyco_trans_4-like_N"/>
</dbReference>
<dbReference type="Pfam" id="PF00534">
    <property type="entry name" value="Glycos_transf_1"/>
    <property type="match status" value="1"/>
</dbReference>
<evidence type="ECO:0000313" key="3">
    <source>
        <dbReference type="EMBL" id="KQL56488.1"/>
    </source>
</evidence>
<dbReference type="Gene3D" id="3.40.50.2000">
    <property type="entry name" value="Glycogen Phosphorylase B"/>
    <property type="match status" value="2"/>
</dbReference>
<keyword evidence="4" id="KW-1185">Reference proteome</keyword>
<feature type="domain" description="Glycosyltransferase subfamily 4-like N-terminal" evidence="2">
    <location>
        <begin position="13"/>
        <end position="185"/>
    </location>
</feature>
<dbReference type="Proteomes" id="UP000051061">
    <property type="component" value="Unassembled WGS sequence"/>
</dbReference>
<dbReference type="GO" id="GO:0016757">
    <property type="term" value="F:glycosyltransferase activity"/>
    <property type="evidence" value="ECO:0007669"/>
    <property type="project" value="InterPro"/>
</dbReference>
<dbReference type="InterPro" id="IPR001296">
    <property type="entry name" value="Glyco_trans_1"/>
</dbReference>
<dbReference type="Pfam" id="PF13439">
    <property type="entry name" value="Glyco_transf_4"/>
    <property type="match status" value="1"/>
</dbReference>
<evidence type="ECO:0000259" key="2">
    <source>
        <dbReference type="Pfam" id="PF13439"/>
    </source>
</evidence>
<dbReference type="PANTHER" id="PTHR12526:SF627">
    <property type="entry name" value="D-RHAMNOSYLTRANSFERASE WBPZ"/>
    <property type="match status" value="1"/>
</dbReference>
<gene>
    <name evidence="3" type="ORF">AN965_13600</name>
</gene>
<dbReference type="SUPFAM" id="SSF53756">
    <property type="entry name" value="UDP-Glycosyltransferase/glycogen phosphorylase"/>
    <property type="match status" value="1"/>
</dbReference>
<dbReference type="CDD" id="cd03801">
    <property type="entry name" value="GT4_PimA-like"/>
    <property type="match status" value="1"/>
</dbReference>
<evidence type="ECO:0008006" key="5">
    <source>
        <dbReference type="Google" id="ProtNLM"/>
    </source>
</evidence>
<dbReference type="PANTHER" id="PTHR12526">
    <property type="entry name" value="GLYCOSYLTRANSFERASE"/>
    <property type="match status" value="1"/>
</dbReference>
<name>A0A9D5DP01_9BACI</name>
<comment type="caution">
    <text evidence="3">The sequence shown here is derived from an EMBL/GenBank/DDBJ whole genome shotgun (WGS) entry which is preliminary data.</text>
</comment>
<evidence type="ECO:0000313" key="4">
    <source>
        <dbReference type="Proteomes" id="UP000051061"/>
    </source>
</evidence>
<accession>A0A9D5DP01</accession>
<organism evidence="3 4">
    <name type="scientific">Alkalicoccobacillus plakortidis</name>
    <dbReference type="NCBI Taxonomy" id="444060"/>
    <lineage>
        <taxon>Bacteria</taxon>
        <taxon>Bacillati</taxon>
        <taxon>Bacillota</taxon>
        <taxon>Bacilli</taxon>
        <taxon>Bacillales</taxon>
        <taxon>Bacillaceae</taxon>
        <taxon>Alkalicoccobacillus</taxon>
    </lineage>
</organism>
<proteinExistence type="predicted"/>
<evidence type="ECO:0000259" key="1">
    <source>
        <dbReference type="Pfam" id="PF00534"/>
    </source>
</evidence>
<dbReference type="EMBL" id="LJJD01000028">
    <property type="protein sequence ID" value="KQL56488.1"/>
    <property type="molecule type" value="Genomic_DNA"/>
</dbReference>
<feature type="domain" description="Glycosyl transferase family 1" evidence="1">
    <location>
        <begin position="193"/>
        <end position="345"/>
    </location>
</feature>
<sequence>MNVLLIATYSGISGASKSLVKLAELLKSKGVNIIVIIPKNGEIEKLLVESEISYKVIRLYNWVAPLDNKIRFNGNLAWKVKQVINYMQEIRLFYLIKQNNIDIVHINAITANWGYLASRIARVKTVWHIRELLEEDLNKQFRDKKKSVKQISQANKIIAISNSVSLKYKDILKVDISTIYNGIDSANFVVNNKSLLKDNYVKCTIAGRLIKEKGILECIEALNILISHKGYKNISLDIIGVGDKEYTALLKKKISEYDLEKNVKLLGFKSNIHNYFVESDIIIVSSKAEAFGRVTIEAMLSQSLVIGANTQGTEELIGRDYGLLYNQGSSSDLAKKIEYAVNNKQFVREKAFAGREYALNFSAEKNASEIFKLYNEIL</sequence>
<dbReference type="AlphaFoldDB" id="A0A9D5DP01"/>